<feature type="chain" id="PRO_5046303201" evidence="1">
    <location>
        <begin position="20"/>
        <end position="238"/>
    </location>
</feature>
<evidence type="ECO:0000256" key="1">
    <source>
        <dbReference type="SAM" id="SignalP"/>
    </source>
</evidence>
<evidence type="ECO:0000313" key="3">
    <source>
        <dbReference type="Proteomes" id="UP000029223"/>
    </source>
</evidence>
<keyword evidence="3" id="KW-1185">Reference proteome</keyword>
<dbReference type="Proteomes" id="UP000029223">
    <property type="component" value="Unassembled WGS sequence"/>
</dbReference>
<proteinExistence type="predicted"/>
<dbReference type="EMBL" id="BBMS01000042">
    <property type="protein sequence ID" value="GAL28385.1"/>
    <property type="molecule type" value="Genomic_DNA"/>
</dbReference>
<sequence>MKFTRSVLAASIIAVVSLAGCGSDSKTEVPEVVAGQGQFIDAAVEGIYYHSQPSGKFGFTDAEGLYKYDAGDTITFFLGGSNGLRIGSTSARDVVSPFEATGNYQKAVNLARILQSMDDPSNGSITLPDSVTSPGPGMIAALNNVLLHDMESANDLQDELGLTEWVSEEDALEHLNDSLEGLERGSNEILTEWQRGSGNIVRTIYSTLSAQNPYDVKERLYVTADKLLDEELFEATRG</sequence>
<accession>A0ABQ0JJA7</accession>
<keyword evidence="1" id="KW-0732">Signal</keyword>
<protein>
    <submittedName>
        <fullName evidence="2">Chromosome segregation ATPase</fullName>
    </submittedName>
</protein>
<reference evidence="3" key="2">
    <citation type="submission" date="2014-09" db="EMBL/GenBank/DDBJ databases">
        <authorList>
            <consortium name="NBRP consortium"/>
            <person name="Sawabe T."/>
            <person name="Meirelles P."/>
            <person name="Nakanishi M."/>
            <person name="Sayaka M."/>
            <person name="Hattori M."/>
            <person name="Ohkuma M."/>
        </authorList>
    </citation>
    <scope>NUCLEOTIDE SEQUENCE [LARGE SCALE GENOMIC DNA]</scope>
    <source>
        <strain evidence="3">JCM 19239</strain>
    </source>
</reference>
<comment type="caution">
    <text evidence="2">The sequence shown here is derived from an EMBL/GenBank/DDBJ whole genome shotgun (WGS) entry which is preliminary data.</text>
</comment>
<name>A0ABQ0JJA7_9VIBR</name>
<dbReference type="PROSITE" id="PS51257">
    <property type="entry name" value="PROKAR_LIPOPROTEIN"/>
    <property type="match status" value="1"/>
</dbReference>
<evidence type="ECO:0000313" key="2">
    <source>
        <dbReference type="EMBL" id="GAL28385.1"/>
    </source>
</evidence>
<organism evidence="2 3">
    <name type="scientific">Vibrio variabilis</name>
    <dbReference type="NCBI Taxonomy" id="990271"/>
    <lineage>
        <taxon>Bacteria</taxon>
        <taxon>Pseudomonadati</taxon>
        <taxon>Pseudomonadota</taxon>
        <taxon>Gammaproteobacteria</taxon>
        <taxon>Vibrionales</taxon>
        <taxon>Vibrionaceae</taxon>
        <taxon>Vibrio</taxon>
    </lineage>
</organism>
<feature type="signal peptide" evidence="1">
    <location>
        <begin position="1"/>
        <end position="19"/>
    </location>
</feature>
<gene>
    <name evidence="2" type="ORF">JCM19239_2215</name>
</gene>
<reference evidence="3" key="1">
    <citation type="submission" date="2014-09" db="EMBL/GenBank/DDBJ databases">
        <title>Vibrio variabilis JCM 19239. (C206) whole genome shotgun sequence.</title>
        <authorList>
            <person name="Sawabe T."/>
            <person name="Meirelles P."/>
            <person name="Nakanishi M."/>
            <person name="Sayaka M."/>
            <person name="Hattori M."/>
            <person name="Ohkuma M."/>
        </authorList>
    </citation>
    <scope>NUCLEOTIDE SEQUENCE [LARGE SCALE GENOMIC DNA]</scope>
    <source>
        <strain evidence="3">JCM 19239</strain>
    </source>
</reference>